<dbReference type="KEGG" id="mrb:Mrub_2547"/>
<gene>
    <name evidence="3" type="ordered locus">Mrub_2547</name>
    <name evidence="4" type="ORF">K649_09805</name>
</gene>
<evidence type="ECO:0000313" key="4">
    <source>
        <dbReference type="EMBL" id="AGK05253.1"/>
    </source>
</evidence>
<dbReference type="GO" id="GO:0004493">
    <property type="term" value="F:methylmalonyl-CoA epimerase activity"/>
    <property type="evidence" value="ECO:0007669"/>
    <property type="project" value="TreeGrafter"/>
</dbReference>
<dbReference type="InterPro" id="IPR051785">
    <property type="entry name" value="MMCE/EMCE_epimerase"/>
</dbReference>
<dbReference type="GO" id="GO:0018583">
    <property type="term" value="F:biphenyl-2,3-diol 1,2-dioxygenase activity"/>
    <property type="evidence" value="ECO:0007669"/>
    <property type="project" value="UniProtKB-EC"/>
</dbReference>
<dbReference type="eggNOG" id="COG0346">
    <property type="taxonomic scope" value="Bacteria"/>
</dbReference>
<evidence type="ECO:0000313" key="5">
    <source>
        <dbReference type="Proteomes" id="UP000006655"/>
    </source>
</evidence>
<dbReference type="SUPFAM" id="SSF54593">
    <property type="entry name" value="Glyoxalase/Bleomycin resistance protein/Dihydroxybiphenyl dioxygenase"/>
    <property type="match status" value="1"/>
</dbReference>
<dbReference type="GO" id="GO:0046491">
    <property type="term" value="P:L-methylmalonyl-CoA metabolic process"/>
    <property type="evidence" value="ECO:0007669"/>
    <property type="project" value="TreeGrafter"/>
</dbReference>
<dbReference type="PANTHER" id="PTHR43048:SF3">
    <property type="entry name" value="METHYLMALONYL-COA EPIMERASE, MITOCHONDRIAL"/>
    <property type="match status" value="1"/>
</dbReference>
<dbReference type="STRING" id="504728.K649_09805"/>
<dbReference type="Gene3D" id="3.10.180.10">
    <property type="entry name" value="2,3-Dihydroxybiphenyl 1,2-Dioxygenase, domain 1"/>
    <property type="match status" value="2"/>
</dbReference>
<keyword evidence="5" id="KW-1185">Reference proteome</keyword>
<dbReference type="InterPro" id="IPR004360">
    <property type="entry name" value="Glyas_Fos-R_dOase_dom"/>
</dbReference>
<evidence type="ECO:0000256" key="1">
    <source>
        <dbReference type="ARBA" id="ARBA00022723"/>
    </source>
</evidence>
<dbReference type="EMBL" id="CP005385">
    <property type="protein sequence ID" value="AGK05253.1"/>
    <property type="molecule type" value="Genomic_DNA"/>
</dbReference>
<dbReference type="PANTHER" id="PTHR43048">
    <property type="entry name" value="METHYLMALONYL-COA EPIMERASE"/>
    <property type="match status" value="1"/>
</dbReference>
<dbReference type="Proteomes" id="UP000006655">
    <property type="component" value="Chromosome"/>
</dbReference>
<dbReference type="InterPro" id="IPR037523">
    <property type="entry name" value="VOC_core"/>
</dbReference>
<feature type="domain" description="VOC" evidence="2">
    <location>
        <begin position="8"/>
        <end position="120"/>
    </location>
</feature>
<protein>
    <submittedName>
        <fullName evidence="4">Biphenyl 2,3-dioxygenase</fullName>
    </submittedName>
    <submittedName>
        <fullName evidence="3">Biphenyl-2,3-diol 1,2-dioxygenase</fullName>
        <ecNumber evidence="3">1.13.11.39</ecNumber>
    </submittedName>
</protein>
<reference evidence="4 6" key="3">
    <citation type="submission" date="2013-04" db="EMBL/GenBank/DDBJ databases">
        <authorList>
            <person name="Chin J."/>
            <person name="Alexander D.H."/>
            <person name="Marks P."/>
            <person name="Korlach J."/>
            <person name="Clum A."/>
            <person name="Copeland A."/>
        </authorList>
    </citation>
    <scope>NUCLEOTIDE SEQUENCE [LARGE SCALE GENOMIC DNA]</scope>
    <source>
        <strain evidence="6">ATCC 35948 / DSM 1279 / VKM B-1258 / 21</strain>
        <strain evidence="4">DSM 1279</strain>
    </source>
</reference>
<keyword evidence="4" id="KW-0223">Dioxygenase</keyword>
<dbReference type="PROSITE" id="PS51819">
    <property type="entry name" value="VOC"/>
    <property type="match status" value="2"/>
</dbReference>
<proteinExistence type="predicted"/>
<dbReference type="GO" id="GO:0046872">
    <property type="term" value="F:metal ion binding"/>
    <property type="evidence" value="ECO:0007669"/>
    <property type="project" value="UniProtKB-KW"/>
</dbReference>
<evidence type="ECO:0000313" key="6">
    <source>
        <dbReference type="Proteomes" id="UP000013026"/>
    </source>
</evidence>
<evidence type="ECO:0000313" key="3">
    <source>
        <dbReference type="EMBL" id="ADD29297.1"/>
    </source>
</evidence>
<dbReference type="EC" id="1.13.11.39" evidence="3"/>
<accession>D3PMJ1</accession>
<dbReference type="Proteomes" id="UP000013026">
    <property type="component" value="Chromosome"/>
</dbReference>
<dbReference type="PATRIC" id="fig|504728.9.peg.2021"/>
<reference evidence="3 5" key="1">
    <citation type="journal article" date="2010" name="Stand. Genomic Sci.">
        <title>Complete genome sequence of Meiothermus ruber type strain (21).</title>
        <authorList>
            <person name="Tindall B.J."/>
            <person name="Sikorski J."/>
            <person name="Lucas S."/>
            <person name="Goltsman E."/>
            <person name="Copeland A."/>
            <person name="Glavina Del Rio T."/>
            <person name="Nolan M."/>
            <person name="Tice H."/>
            <person name="Cheng J.F."/>
            <person name="Han C."/>
            <person name="Pitluck S."/>
            <person name="Liolios K."/>
            <person name="Ivanova N."/>
            <person name="Mavromatis K."/>
            <person name="Ovchinnikova G."/>
            <person name="Pati A."/>
            <person name="Fahnrich R."/>
            <person name="Goodwin L."/>
            <person name="Chen A."/>
            <person name="Palaniappan K."/>
            <person name="Land M."/>
            <person name="Hauser L."/>
            <person name="Chang Y.J."/>
            <person name="Jeffries C.D."/>
            <person name="Rohde M."/>
            <person name="Goker M."/>
            <person name="Woyke T."/>
            <person name="Bristow J."/>
            <person name="Eisen J.A."/>
            <person name="Markowitz V."/>
            <person name="Hugenholtz P."/>
            <person name="Kyrpides N.C."/>
            <person name="Klenk H.P."/>
            <person name="Lapidus A."/>
        </authorList>
    </citation>
    <scope>NUCLEOTIDE SEQUENCE [LARGE SCALE GENOMIC DNA]</scope>
    <source>
        <strain evidence="5">ATCC 35948 / DSM 1279 / VKM B-1258 / 21</strain>
        <strain evidence="3">DSM 1279</strain>
    </source>
</reference>
<dbReference type="EMBL" id="CP001743">
    <property type="protein sequence ID" value="ADD29297.1"/>
    <property type="molecule type" value="Genomic_DNA"/>
</dbReference>
<name>D3PMJ1_MEIRD</name>
<dbReference type="KEGG" id="mre:K649_09805"/>
<dbReference type="Pfam" id="PF00903">
    <property type="entry name" value="Glyoxalase"/>
    <property type="match status" value="2"/>
</dbReference>
<evidence type="ECO:0000259" key="2">
    <source>
        <dbReference type="PROSITE" id="PS51819"/>
    </source>
</evidence>
<organism evidence="4 6">
    <name type="scientific">Meiothermus ruber (strain ATCC 35948 / DSM 1279 / VKM B-1258 / 21)</name>
    <name type="common">Thermus ruber</name>
    <dbReference type="NCBI Taxonomy" id="504728"/>
    <lineage>
        <taxon>Bacteria</taxon>
        <taxon>Thermotogati</taxon>
        <taxon>Deinococcota</taxon>
        <taxon>Deinococci</taxon>
        <taxon>Thermales</taxon>
        <taxon>Thermaceae</taxon>
        <taxon>Meiothermus</taxon>
    </lineage>
</organism>
<feature type="domain" description="VOC" evidence="2">
    <location>
        <begin position="150"/>
        <end position="274"/>
    </location>
</feature>
<dbReference type="AlphaFoldDB" id="D3PMJ1"/>
<keyword evidence="1" id="KW-0479">Metal-binding</keyword>
<dbReference type="RefSeq" id="WP_013014795.1">
    <property type="nucleotide sequence ID" value="NC_013946.1"/>
</dbReference>
<dbReference type="OrthoDB" id="317332at2"/>
<reference evidence="4" key="2">
    <citation type="submission" date="2013-04" db="EMBL/GenBank/DDBJ databases">
        <title>Non-Hybrid, Finished Microbial Genome Assemblies from Long-Read SMRT Sequencing Data.</title>
        <authorList>
            <person name="Klammer A."/>
            <person name="Drake J."/>
            <person name="Heiner C."/>
            <person name="Clum A."/>
            <person name="Copeland A."/>
            <person name="Huddleston J."/>
            <person name="Eichler E."/>
            <person name="Turner S.W."/>
        </authorList>
    </citation>
    <scope>NUCLEOTIDE SEQUENCE</scope>
    <source>
        <strain evidence="4">DSM 1279</strain>
    </source>
</reference>
<keyword evidence="3" id="KW-0560">Oxidoreductase</keyword>
<dbReference type="InterPro" id="IPR029068">
    <property type="entry name" value="Glyas_Bleomycin-R_OHBP_Dase"/>
</dbReference>
<sequence length="342" mass="38803">MPKCLLAQLIHVELITPRLEESLRFFTGIGGLYLVHREEQRAYLRCWGDYYTYSVILSEGPHAALGHAAWRTWSAEDLEQAVQNIERSGIQGEWIPHSFGHGPAYRFRSPGGHLIELVWEVERYKAPPHLASTFPERPQRFAGGGLEPRQLDHVTVATADVMRDAQWFREVLGFRFMCYNGLEENPDFVVFAMVTTNEKNHDLAFAKDMSPIPGRLHHLAFWVDTREAHQRAADLLLEAGIPLEYGPGIHGMGEQTYLYFREPGSGLRLEVNTGGVRNYVPDWEPVRWRPSQGSNTFFRNTAMPDSMLESFPLIGPELAAAADIDLVPDTQQHNPWGKRGQG</sequence>